<dbReference type="OrthoDB" id="8482111at2"/>
<name>A0A5B8FHK6_9RHOB</name>
<dbReference type="AlphaFoldDB" id="A0A5B8FHK6"/>
<dbReference type="SUPFAM" id="SSF58104">
    <property type="entry name" value="Methyl-accepting chemotaxis protein (MCP) signaling domain"/>
    <property type="match status" value="1"/>
</dbReference>
<dbReference type="Proteomes" id="UP000305888">
    <property type="component" value="Chromosome"/>
</dbReference>
<evidence type="ECO:0000259" key="7">
    <source>
        <dbReference type="PROSITE" id="PS50111"/>
    </source>
</evidence>
<organism evidence="9 10">
    <name type="scientific">Paroceanicella profunda</name>
    <dbReference type="NCBI Taxonomy" id="2579971"/>
    <lineage>
        <taxon>Bacteria</taxon>
        <taxon>Pseudomonadati</taxon>
        <taxon>Pseudomonadota</taxon>
        <taxon>Alphaproteobacteria</taxon>
        <taxon>Rhodobacterales</taxon>
        <taxon>Paracoccaceae</taxon>
        <taxon>Paroceanicella</taxon>
    </lineage>
</organism>
<dbReference type="PROSITE" id="PS50111">
    <property type="entry name" value="CHEMOTAXIS_TRANSDUC_2"/>
    <property type="match status" value="1"/>
</dbReference>
<gene>
    <name evidence="9" type="ORF">FDP22_10360</name>
</gene>
<sequence>MSLSSRILRITPIAIGGMLLVAVIGIVGDFVQTRFDRRQTSAQALALETAELEKLLLSGRGMELGLILNRNPEMIDRLHDLQARVPDTFTALAAHLRALDPEADAAALDGITAHWAGHTEQVNRLIDEMLRLGMDEDHGLEGTLRRAVHDAEESVPASAAPELMVKILMMRRHEKDFMMRGDSKYVDRLRQRMEEVRAMPTSAFGDAAAQATVVSSLGAYEAAFLAFAALQMEAVATRAAVSESFREVRPDLDALQAIAMEEQDSATSTRDTLILVRWVTVAVLLLIAVALVTLIIRRLAHAVIGPLTETAAALSAFAEGRTDTRLRGRKRDDEIGEIARAFERLQQRIQAESATREARIRDQAEEERERSAAEAARTRAEKEALDATLASLGTALDRLAHGDLSVRVGDRVSGEFAPLRTAFNDTADRLAALVRRIWSATHAIADATGHIATDAADLTERATNQAASLEETAATIEEISATVRTNAESTGRADAAVGEVVRRARAGGAVVSEAQTAMTRIEASSSRIAEINGVIGSIAFQTNLLALNAAVEAARAGEAGKGFAVVASEVRTLAQRASEAAKDISDLVQESSQLVSDGARLVRETGSALGEINESVSSLTVDISDISAASREQATAVTEIATNVSAMDAMTQRSAELAEQSATRARELEHEAADLRELVGFFDVERKGALSNAA</sequence>
<keyword evidence="2" id="KW-0145">Chemotaxis</keyword>
<dbReference type="Pfam" id="PF00672">
    <property type="entry name" value="HAMP"/>
    <property type="match status" value="2"/>
</dbReference>
<feature type="region of interest" description="Disordered" evidence="5">
    <location>
        <begin position="353"/>
        <end position="378"/>
    </location>
</feature>
<keyword evidence="6" id="KW-0472">Membrane</keyword>
<dbReference type="PANTHER" id="PTHR43531:SF11">
    <property type="entry name" value="METHYL-ACCEPTING CHEMOTAXIS PROTEIN 3"/>
    <property type="match status" value="1"/>
</dbReference>
<dbReference type="PROSITE" id="PS50885">
    <property type="entry name" value="HAMP"/>
    <property type="match status" value="2"/>
</dbReference>
<dbReference type="KEGG" id="ppru:FDP22_10360"/>
<dbReference type="InterPro" id="IPR051310">
    <property type="entry name" value="MCP_chemotaxis"/>
</dbReference>
<evidence type="ECO:0000313" key="9">
    <source>
        <dbReference type="EMBL" id="QDL92138.1"/>
    </source>
</evidence>
<evidence type="ECO:0000256" key="3">
    <source>
        <dbReference type="ARBA" id="ARBA00029447"/>
    </source>
</evidence>
<dbReference type="CDD" id="cd11386">
    <property type="entry name" value="MCP_signal"/>
    <property type="match status" value="1"/>
</dbReference>
<feature type="compositionally biased region" description="Basic and acidic residues" evidence="5">
    <location>
        <begin position="354"/>
        <end position="378"/>
    </location>
</feature>
<dbReference type="CDD" id="cd06225">
    <property type="entry name" value="HAMP"/>
    <property type="match status" value="2"/>
</dbReference>
<dbReference type="EMBL" id="CP040818">
    <property type="protein sequence ID" value="QDL92138.1"/>
    <property type="molecule type" value="Genomic_DNA"/>
</dbReference>
<evidence type="ECO:0000256" key="4">
    <source>
        <dbReference type="PROSITE-ProRule" id="PRU00284"/>
    </source>
</evidence>
<evidence type="ECO:0000256" key="6">
    <source>
        <dbReference type="SAM" id="Phobius"/>
    </source>
</evidence>
<keyword evidence="10" id="KW-1185">Reference proteome</keyword>
<feature type="transmembrane region" description="Helical" evidence="6">
    <location>
        <begin position="275"/>
        <end position="296"/>
    </location>
</feature>
<dbReference type="Pfam" id="PF00015">
    <property type="entry name" value="MCPsignal"/>
    <property type="match status" value="1"/>
</dbReference>
<accession>A0A5B8FHK6</accession>
<dbReference type="GO" id="GO:0006935">
    <property type="term" value="P:chemotaxis"/>
    <property type="evidence" value="ECO:0007669"/>
    <property type="project" value="UniProtKB-KW"/>
</dbReference>
<keyword evidence="6" id="KW-1133">Transmembrane helix</keyword>
<dbReference type="GO" id="GO:0016020">
    <property type="term" value="C:membrane"/>
    <property type="evidence" value="ECO:0007669"/>
    <property type="project" value="UniProtKB-SubCell"/>
</dbReference>
<feature type="domain" description="Methyl-accepting transducer" evidence="7">
    <location>
        <begin position="440"/>
        <end position="669"/>
    </location>
</feature>
<comment type="similarity">
    <text evidence="3">Belongs to the methyl-accepting chemotaxis (MCP) protein family.</text>
</comment>
<dbReference type="InterPro" id="IPR032255">
    <property type="entry name" value="HBM"/>
</dbReference>
<dbReference type="SMART" id="SM01358">
    <property type="entry name" value="HBM"/>
    <property type="match status" value="1"/>
</dbReference>
<dbReference type="FunFam" id="1.10.287.950:FF:000001">
    <property type="entry name" value="Methyl-accepting chemotaxis sensory transducer"/>
    <property type="match status" value="1"/>
</dbReference>
<proteinExistence type="inferred from homology"/>
<evidence type="ECO:0000256" key="5">
    <source>
        <dbReference type="SAM" id="MobiDB-lite"/>
    </source>
</evidence>
<dbReference type="GO" id="GO:0007165">
    <property type="term" value="P:signal transduction"/>
    <property type="evidence" value="ECO:0007669"/>
    <property type="project" value="UniProtKB-KW"/>
</dbReference>
<dbReference type="Gene3D" id="1.10.287.950">
    <property type="entry name" value="Methyl-accepting chemotaxis protein"/>
    <property type="match status" value="1"/>
</dbReference>
<keyword evidence="4" id="KW-0807">Transducer</keyword>
<reference evidence="9 10" key="1">
    <citation type="submission" date="2019-06" db="EMBL/GenBank/DDBJ databases">
        <title>Genome sequence of Rhodobacteraceae bacterium D4M1.</title>
        <authorList>
            <person name="Cao J."/>
        </authorList>
    </citation>
    <scope>NUCLEOTIDE SEQUENCE [LARGE SCALE GENOMIC DNA]</scope>
    <source>
        <strain evidence="9 10">D4M1</strain>
    </source>
</reference>
<comment type="subcellular location">
    <subcellularLocation>
        <location evidence="1">Membrane</location>
    </subcellularLocation>
</comment>
<evidence type="ECO:0000256" key="2">
    <source>
        <dbReference type="ARBA" id="ARBA00022500"/>
    </source>
</evidence>
<dbReference type="RefSeq" id="WP_138572672.1">
    <property type="nucleotide sequence ID" value="NZ_CP040818.1"/>
</dbReference>
<dbReference type="SMART" id="SM00304">
    <property type="entry name" value="HAMP"/>
    <property type="match status" value="2"/>
</dbReference>
<dbReference type="InterPro" id="IPR004089">
    <property type="entry name" value="MCPsignal_dom"/>
</dbReference>
<feature type="domain" description="HAMP" evidence="8">
    <location>
        <begin position="301"/>
        <end position="354"/>
    </location>
</feature>
<dbReference type="SUPFAM" id="SSF158472">
    <property type="entry name" value="HAMP domain-like"/>
    <property type="match status" value="1"/>
</dbReference>
<evidence type="ECO:0000313" key="10">
    <source>
        <dbReference type="Proteomes" id="UP000305888"/>
    </source>
</evidence>
<keyword evidence="6" id="KW-0812">Transmembrane</keyword>
<protein>
    <submittedName>
        <fullName evidence="9">Methyl-accepting chemotaxis protein</fullName>
    </submittedName>
</protein>
<dbReference type="SMART" id="SM00283">
    <property type="entry name" value="MA"/>
    <property type="match status" value="1"/>
</dbReference>
<feature type="transmembrane region" description="Helical" evidence="6">
    <location>
        <begin position="12"/>
        <end position="31"/>
    </location>
</feature>
<evidence type="ECO:0000256" key="1">
    <source>
        <dbReference type="ARBA" id="ARBA00004370"/>
    </source>
</evidence>
<dbReference type="InterPro" id="IPR003660">
    <property type="entry name" value="HAMP_dom"/>
</dbReference>
<dbReference type="PANTHER" id="PTHR43531">
    <property type="entry name" value="PROTEIN ICFG"/>
    <property type="match status" value="1"/>
</dbReference>
<evidence type="ECO:0000259" key="8">
    <source>
        <dbReference type="PROSITE" id="PS50885"/>
    </source>
</evidence>
<dbReference type="Gene3D" id="6.10.340.10">
    <property type="match status" value="1"/>
</dbReference>
<feature type="domain" description="HAMP" evidence="8">
    <location>
        <begin position="383"/>
        <end position="435"/>
    </location>
</feature>